<keyword evidence="2" id="KW-0548">Nucleotidyltransferase</keyword>
<evidence type="ECO:0000256" key="5">
    <source>
        <dbReference type="ARBA" id="ARBA00022801"/>
    </source>
</evidence>
<keyword evidence="3" id="KW-0540">Nuclease</keyword>
<keyword evidence="5" id="KW-0378">Hydrolase</keyword>
<dbReference type="Gene3D" id="3.10.10.10">
    <property type="entry name" value="HIV Type 1 Reverse Transcriptase, subunit A, domain 1"/>
    <property type="match status" value="1"/>
</dbReference>
<dbReference type="GO" id="GO:0004519">
    <property type="term" value="F:endonuclease activity"/>
    <property type="evidence" value="ECO:0007669"/>
    <property type="project" value="UniProtKB-KW"/>
</dbReference>
<evidence type="ECO:0000259" key="7">
    <source>
        <dbReference type="PROSITE" id="PS50175"/>
    </source>
</evidence>
<evidence type="ECO:0000256" key="3">
    <source>
        <dbReference type="ARBA" id="ARBA00022722"/>
    </source>
</evidence>
<proteinExistence type="predicted"/>
<dbReference type="PANTHER" id="PTHR37984">
    <property type="entry name" value="PROTEIN CBG26694"/>
    <property type="match status" value="1"/>
</dbReference>
<dbReference type="GO" id="GO:0004190">
    <property type="term" value="F:aspartic-type endopeptidase activity"/>
    <property type="evidence" value="ECO:0007669"/>
    <property type="project" value="InterPro"/>
</dbReference>
<keyword evidence="1" id="KW-0808">Transferase</keyword>
<dbReference type="CDD" id="cd06094">
    <property type="entry name" value="RP_Saci_like"/>
    <property type="match status" value="1"/>
</dbReference>
<dbReference type="Gene3D" id="2.40.70.10">
    <property type="entry name" value="Acid Proteases"/>
    <property type="match status" value="1"/>
</dbReference>
<gene>
    <name evidence="8" type="ORF">SPHA_50610</name>
</gene>
<dbReference type="OrthoDB" id="6144264at2759"/>
<dbReference type="GO" id="GO:0006508">
    <property type="term" value="P:proteolysis"/>
    <property type="evidence" value="ECO:0007669"/>
    <property type="project" value="InterPro"/>
</dbReference>
<dbReference type="EMBL" id="CAHIKZ030002998">
    <property type="protein sequence ID" value="CAE1294852.1"/>
    <property type="molecule type" value="Genomic_DNA"/>
</dbReference>
<dbReference type="InterPro" id="IPR034132">
    <property type="entry name" value="RP_Saci-like"/>
</dbReference>
<feature type="region of interest" description="Disordered" evidence="6">
    <location>
        <begin position="271"/>
        <end position="295"/>
    </location>
</feature>
<sequence>MADQISSTETVDGLVPDVNQQIQKLSSELKRISLQLHELQKPHESRRDNFTRHRNRGSRSTSRHKYQQRRDHYQHANCWYHENFGAHAKKCRPPCSYGKQTSGKRTRWHPVETLDARYLKTNRLFFIHDRASGLKFLIDTGAQISVLLFKNCSKQTLFKHTSFKLQASNGTPITTYGERTLTLDIGLRREFTWTFTIADVAMPIIGADFLNHYKLSVELASQTLTDTSTNLQRCGFISKYSTIGLATVIPTANGYDEIIIRQYQSLLSPSTHNEPVKHHATHSIKTTGPLVHSQPRRLHPSKLKIARDEFDNMLKLGVIRPSVSSYASPLHMVVKADSASWRPCGDYRLLNAQTVPDKYPIPHFALSLEGAKVFTKLDLKKAY</sequence>
<dbReference type="GO" id="GO:0016779">
    <property type="term" value="F:nucleotidyltransferase activity"/>
    <property type="evidence" value="ECO:0007669"/>
    <property type="project" value="UniProtKB-KW"/>
</dbReference>
<comment type="caution">
    <text evidence="8">The sequence shown here is derived from an EMBL/GenBank/DDBJ whole genome shotgun (WGS) entry which is preliminary data.</text>
</comment>
<protein>
    <recommendedName>
        <fullName evidence="7">Peptidase A2 domain-containing protein</fullName>
    </recommendedName>
</protein>
<evidence type="ECO:0000256" key="4">
    <source>
        <dbReference type="ARBA" id="ARBA00022759"/>
    </source>
</evidence>
<dbReference type="AlphaFoldDB" id="A0A812D8G7"/>
<evidence type="ECO:0000313" key="9">
    <source>
        <dbReference type="Proteomes" id="UP000597762"/>
    </source>
</evidence>
<dbReference type="InterPro" id="IPR050951">
    <property type="entry name" value="Retrovirus_Pol_polyprotein"/>
</dbReference>
<feature type="compositionally biased region" description="Basic residues" evidence="6">
    <location>
        <begin position="52"/>
        <end position="67"/>
    </location>
</feature>
<reference evidence="8" key="1">
    <citation type="submission" date="2021-01" db="EMBL/GenBank/DDBJ databases">
        <authorList>
            <person name="Li R."/>
            <person name="Bekaert M."/>
        </authorList>
    </citation>
    <scope>NUCLEOTIDE SEQUENCE</scope>
    <source>
        <strain evidence="8">Farmed</strain>
    </source>
</reference>
<dbReference type="InterPro" id="IPR043502">
    <property type="entry name" value="DNA/RNA_pol_sf"/>
</dbReference>
<evidence type="ECO:0000256" key="1">
    <source>
        <dbReference type="ARBA" id="ARBA00022679"/>
    </source>
</evidence>
<dbReference type="PROSITE" id="PS50175">
    <property type="entry name" value="ASP_PROT_RETROV"/>
    <property type="match status" value="1"/>
</dbReference>
<organism evidence="8 9">
    <name type="scientific">Acanthosepion pharaonis</name>
    <name type="common">Pharaoh cuttlefish</name>
    <name type="synonym">Sepia pharaonis</name>
    <dbReference type="NCBI Taxonomy" id="158019"/>
    <lineage>
        <taxon>Eukaryota</taxon>
        <taxon>Metazoa</taxon>
        <taxon>Spiralia</taxon>
        <taxon>Lophotrochozoa</taxon>
        <taxon>Mollusca</taxon>
        <taxon>Cephalopoda</taxon>
        <taxon>Coleoidea</taxon>
        <taxon>Decapodiformes</taxon>
        <taxon>Sepiida</taxon>
        <taxon>Sepiina</taxon>
        <taxon>Sepiidae</taxon>
        <taxon>Acanthosepion</taxon>
    </lineage>
</organism>
<evidence type="ECO:0000256" key="2">
    <source>
        <dbReference type="ARBA" id="ARBA00022695"/>
    </source>
</evidence>
<keyword evidence="4" id="KW-0255">Endonuclease</keyword>
<keyword evidence="9" id="KW-1185">Reference proteome</keyword>
<dbReference type="PANTHER" id="PTHR37984:SF5">
    <property type="entry name" value="PROTEIN NYNRIN-LIKE"/>
    <property type="match status" value="1"/>
</dbReference>
<dbReference type="InterPro" id="IPR001995">
    <property type="entry name" value="Peptidase_A2_cat"/>
</dbReference>
<dbReference type="SUPFAM" id="SSF50630">
    <property type="entry name" value="Acid proteases"/>
    <property type="match status" value="1"/>
</dbReference>
<name>A0A812D8G7_ACAPH</name>
<evidence type="ECO:0000256" key="6">
    <source>
        <dbReference type="SAM" id="MobiDB-lite"/>
    </source>
</evidence>
<feature type="compositionally biased region" description="Basic and acidic residues" evidence="6">
    <location>
        <begin position="38"/>
        <end position="51"/>
    </location>
</feature>
<dbReference type="InterPro" id="IPR021109">
    <property type="entry name" value="Peptidase_aspartic_dom_sf"/>
</dbReference>
<accession>A0A812D8G7</accession>
<dbReference type="Proteomes" id="UP000597762">
    <property type="component" value="Unassembled WGS sequence"/>
</dbReference>
<evidence type="ECO:0000313" key="8">
    <source>
        <dbReference type="EMBL" id="CAE1294852.1"/>
    </source>
</evidence>
<feature type="domain" description="Peptidase A2" evidence="7">
    <location>
        <begin position="134"/>
        <end position="147"/>
    </location>
</feature>
<feature type="region of interest" description="Disordered" evidence="6">
    <location>
        <begin position="37"/>
        <end position="69"/>
    </location>
</feature>
<dbReference type="SUPFAM" id="SSF56672">
    <property type="entry name" value="DNA/RNA polymerases"/>
    <property type="match status" value="1"/>
</dbReference>
<dbReference type="FunFam" id="2.40.70.10:FF:000130">
    <property type="entry name" value="Retrovirus-related Pol polyprotein from transposon opus-like Protein"/>
    <property type="match status" value="1"/>
</dbReference>